<reference evidence="3" key="1">
    <citation type="submission" date="2016-10" db="EMBL/GenBank/DDBJ databases">
        <authorList>
            <person name="Varghese N."/>
            <person name="Submissions S."/>
        </authorList>
    </citation>
    <scope>NUCLEOTIDE SEQUENCE [LARGE SCALE GENOMIC DNA]</scope>
    <source>
        <strain evidence="3">DSM 26542</strain>
    </source>
</reference>
<dbReference type="EMBL" id="FORU01000009">
    <property type="protein sequence ID" value="SFJ49635.1"/>
    <property type="molecule type" value="Genomic_DNA"/>
</dbReference>
<dbReference type="InterPro" id="IPR049236">
    <property type="entry name" value="DUF6850"/>
</dbReference>
<dbReference type="OrthoDB" id="1025008at2"/>
<dbReference type="Pfam" id="PF21012">
    <property type="entry name" value="DUF6850"/>
    <property type="match status" value="1"/>
</dbReference>
<protein>
    <recommendedName>
        <fullName evidence="1">DUF6850 domain-containing protein</fullName>
    </recommendedName>
</protein>
<gene>
    <name evidence="2" type="ORF">SAMN04487893_1093</name>
</gene>
<proteinExistence type="predicted"/>
<feature type="domain" description="DUF6850" evidence="1">
    <location>
        <begin position="21"/>
        <end position="474"/>
    </location>
</feature>
<dbReference type="STRING" id="1150112.SAMN04487893_1093"/>
<evidence type="ECO:0000313" key="2">
    <source>
        <dbReference type="EMBL" id="SFJ49635.1"/>
    </source>
</evidence>
<sequence length="474" mass="55029">MELEFLKNYYENPSNKVHYSSFSYSDLFAQLENKQADLYQKQEGNNHKGMGIHAHSFQKLDSVTSIWGKASYVNQRQGGIRWNNSLDFDKIRPYVIADSTAATTKFQSYAFQGGYAKELNKWSLGASLGYQANMGYRTRDPRPKSISSTIDLKMGLGYDIYKNWSIDVYTLLSKYTQNTSVKFANEASQASLYQMQGLGTWNNYFSNKSSKVTFEELGYEIGFNIAQNKAKNFAIGASFGQYNLDKLVFSSMGINEGGDDINKLKKEQLKIHALKLFHWNQHQLGLRWQTNITNHSGIDILYSNNDKYLIRLMEKENYKFEDNSHTIEGFYSFTAPHYTLSITPYFKIQQTIEQLKETGVAQKFQYQFLGLTFDYYQKLNTKSALKLTPTFTYRNVSNSSNMLQTETRKESIQEWLKQDYKYNSTNYIHWGTSATYQFEPINFPMVYVTFDWNAIQFKTKENNQNINITIGVTF</sequence>
<evidence type="ECO:0000313" key="3">
    <source>
        <dbReference type="Proteomes" id="UP000243887"/>
    </source>
</evidence>
<name>A0A1I3RTG3_9FLAO</name>
<accession>A0A1I3RTG3</accession>
<evidence type="ECO:0000259" key="1">
    <source>
        <dbReference type="Pfam" id="PF21012"/>
    </source>
</evidence>
<keyword evidence="3" id="KW-1185">Reference proteome</keyword>
<dbReference type="Proteomes" id="UP000243887">
    <property type="component" value="Unassembled WGS sequence"/>
</dbReference>
<organism evidence="2 3">
    <name type="scientific">Myroides guanonis</name>
    <dbReference type="NCBI Taxonomy" id="1150112"/>
    <lineage>
        <taxon>Bacteria</taxon>
        <taxon>Pseudomonadati</taxon>
        <taxon>Bacteroidota</taxon>
        <taxon>Flavobacteriia</taxon>
        <taxon>Flavobacteriales</taxon>
        <taxon>Flavobacteriaceae</taxon>
        <taxon>Myroides</taxon>
    </lineage>
</organism>
<dbReference type="AlphaFoldDB" id="A0A1I3RTG3"/>
<dbReference type="RefSeq" id="WP_090679243.1">
    <property type="nucleotide sequence ID" value="NZ_FORU01000009.1"/>
</dbReference>